<evidence type="ECO:0000313" key="3">
    <source>
        <dbReference type="Proteomes" id="UP000187608"/>
    </source>
</evidence>
<gene>
    <name evidence="2" type="ORF">SAMN05421687_102200</name>
</gene>
<evidence type="ECO:0000313" key="2">
    <source>
        <dbReference type="EMBL" id="SIS40492.1"/>
    </source>
</evidence>
<dbReference type="Gene3D" id="3.10.180.10">
    <property type="entry name" value="2,3-Dihydroxybiphenyl 1,2-Dioxygenase, domain 1"/>
    <property type="match status" value="2"/>
</dbReference>
<reference evidence="3" key="1">
    <citation type="submission" date="2017-01" db="EMBL/GenBank/DDBJ databases">
        <authorList>
            <person name="Varghese N."/>
            <person name="Submissions S."/>
        </authorList>
    </citation>
    <scope>NUCLEOTIDE SEQUENCE [LARGE SCALE GENOMIC DNA]</scope>
    <source>
        <strain evidence="3">DSM 23127</strain>
    </source>
</reference>
<dbReference type="CDD" id="cd08347">
    <property type="entry name" value="PcpA_C_like"/>
    <property type="match status" value="1"/>
</dbReference>
<dbReference type="SUPFAM" id="SSF54593">
    <property type="entry name" value="Glyoxalase/Bleomycin resistance protein/Dihydroxybiphenyl dioxygenase"/>
    <property type="match status" value="1"/>
</dbReference>
<organism evidence="2 3">
    <name type="scientific">Salimicrobium flavidum</name>
    <dbReference type="NCBI Taxonomy" id="570947"/>
    <lineage>
        <taxon>Bacteria</taxon>
        <taxon>Bacillati</taxon>
        <taxon>Bacillota</taxon>
        <taxon>Bacilli</taxon>
        <taxon>Bacillales</taxon>
        <taxon>Bacillaceae</taxon>
        <taxon>Salimicrobium</taxon>
    </lineage>
</organism>
<keyword evidence="3" id="KW-1185">Reference proteome</keyword>
<dbReference type="PANTHER" id="PTHR36110:SF4">
    <property type="entry name" value="RING-CLEAVING DIOXYGENASE MHQA-RELATED"/>
    <property type="match status" value="1"/>
</dbReference>
<proteinExistence type="predicted"/>
<feature type="domain" description="VOC" evidence="1">
    <location>
        <begin position="5"/>
        <end position="131"/>
    </location>
</feature>
<dbReference type="STRING" id="570947.SAMN05421687_102200"/>
<dbReference type="AlphaFoldDB" id="A0A1N7ITS6"/>
<dbReference type="PROSITE" id="PS51819">
    <property type="entry name" value="VOC"/>
    <property type="match status" value="2"/>
</dbReference>
<evidence type="ECO:0000259" key="1">
    <source>
        <dbReference type="PROSITE" id="PS51819"/>
    </source>
</evidence>
<dbReference type="Pfam" id="PF00903">
    <property type="entry name" value="Glyoxalase"/>
    <property type="match status" value="2"/>
</dbReference>
<dbReference type="OrthoDB" id="9785698at2"/>
<accession>A0A1N7ITS6</accession>
<sequence length="318" mass="36150">MDIKGIHHVSAITKYAQDNYDFYTEVMGMRLVKKTVNQDDPSMYHLFYADAKGSAGTDFTFFEIPMLGNTYEGTNSISTTTLRVPDDEALSFWKERLEAEELEIEPIIERFGRRMLFFRDPEGQRLALVSDENNSGIAPGIRWKTSDIPESFAVQGLGPVYFTVPQLEPTEQVLTDILGFTNVDHEDDIHRFSTGEGGTGGEIHVVVDASLPRERPGKGSVHHAAFRVHDREELEKWVDRVQNAGLINSGLVDRHYFQSLYFREPNHILIELATDGPGFDTDEPMERLGESLALPPFLEERREEIEANLKPIHSSHWK</sequence>
<feature type="domain" description="VOC" evidence="1">
    <location>
        <begin position="156"/>
        <end position="275"/>
    </location>
</feature>
<dbReference type="Proteomes" id="UP000187608">
    <property type="component" value="Unassembled WGS sequence"/>
</dbReference>
<protein>
    <submittedName>
        <fullName evidence="2">Glyoxalase family protein</fullName>
    </submittedName>
</protein>
<dbReference type="InterPro" id="IPR052537">
    <property type="entry name" value="Extradiol_RC_dioxygenase"/>
</dbReference>
<dbReference type="PANTHER" id="PTHR36110">
    <property type="entry name" value="RING-CLEAVING DIOXYGENASE MHQE-RELATED"/>
    <property type="match status" value="1"/>
</dbReference>
<dbReference type="InterPro" id="IPR004360">
    <property type="entry name" value="Glyas_Fos-R_dOase_dom"/>
</dbReference>
<dbReference type="EMBL" id="FTOC01000002">
    <property type="protein sequence ID" value="SIS40492.1"/>
    <property type="molecule type" value="Genomic_DNA"/>
</dbReference>
<name>A0A1N7ITS6_9BACI</name>
<dbReference type="InterPro" id="IPR037523">
    <property type="entry name" value="VOC_core"/>
</dbReference>
<dbReference type="InterPro" id="IPR029068">
    <property type="entry name" value="Glyas_Bleomycin-R_OHBP_Dase"/>
</dbReference>
<dbReference type="RefSeq" id="WP_076557110.1">
    <property type="nucleotide sequence ID" value="NZ_FTOC01000002.1"/>
</dbReference>